<protein>
    <recommendedName>
        <fullName evidence="3">DUF4393 domain-containing protein</fullName>
    </recommendedName>
</protein>
<evidence type="ECO:0008006" key="3">
    <source>
        <dbReference type="Google" id="ProtNLM"/>
    </source>
</evidence>
<organism evidence="1 2">
    <name type="scientific">Terriglobus saanensis (strain ATCC BAA-1853 / DSM 23119 / SP1PR4)</name>
    <dbReference type="NCBI Taxonomy" id="401053"/>
    <lineage>
        <taxon>Bacteria</taxon>
        <taxon>Pseudomonadati</taxon>
        <taxon>Acidobacteriota</taxon>
        <taxon>Terriglobia</taxon>
        <taxon>Terriglobales</taxon>
        <taxon>Acidobacteriaceae</taxon>
        <taxon>Terriglobus</taxon>
    </lineage>
</organism>
<dbReference type="InterPro" id="IPR025506">
    <property type="entry name" value="Abi_alpha"/>
</dbReference>
<reference evidence="1 2" key="1">
    <citation type="journal article" date="2012" name="Stand. Genomic Sci.">
        <title>Complete genome sequence of Terriglobus saanensis type strain SP1PR4(T), an Acidobacteria from tundra soil.</title>
        <authorList>
            <person name="Rawat S.R."/>
            <person name="Mannisto M.K."/>
            <person name="Starovoytov V."/>
            <person name="Goodwin L."/>
            <person name="Nolan M."/>
            <person name="Hauser L."/>
            <person name="Land M."/>
            <person name="Davenport K.W."/>
            <person name="Woyke T."/>
            <person name="Haggblom M.M."/>
        </authorList>
    </citation>
    <scope>NUCLEOTIDE SEQUENCE</scope>
    <source>
        <strain evidence="2">ATCC BAA-1853 / DSM 23119 / SP1PR4</strain>
    </source>
</reference>
<keyword evidence="2" id="KW-1185">Reference proteome</keyword>
<dbReference type="RefSeq" id="WP_013570617.1">
    <property type="nucleotide sequence ID" value="NC_014963.1"/>
</dbReference>
<evidence type="ECO:0000313" key="2">
    <source>
        <dbReference type="Proteomes" id="UP000006844"/>
    </source>
</evidence>
<evidence type="ECO:0000313" key="1">
    <source>
        <dbReference type="EMBL" id="ADV84887.1"/>
    </source>
</evidence>
<dbReference type="AlphaFoldDB" id="E8V5C8"/>
<proteinExistence type="predicted"/>
<dbReference type="OrthoDB" id="122600at2"/>
<name>E8V5C8_TERSS</name>
<dbReference type="Proteomes" id="UP000006844">
    <property type="component" value="Chromosome"/>
</dbReference>
<dbReference type="KEGG" id="tsa:AciPR4_4139"/>
<dbReference type="eggNOG" id="ENOG5030NBA">
    <property type="taxonomic scope" value="Bacteria"/>
</dbReference>
<dbReference type="EMBL" id="CP002467">
    <property type="protein sequence ID" value="ADV84887.1"/>
    <property type="molecule type" value="Genomic_DNA"/>
</dbReference>
<gene>
    <name evidence="1" type="ordered locus">AciPR4_4139</name>
</gene>
<accession>E8V5C8</accession>
<dbReference type="HOGENOM" id="CLU_1041810_0_0_0"/>
<sequence>MHLDPDTIKDALGFLNNDQVKNILSPTTKAIGESLKDLYDATIGENMRNVADKFRERRSGKRPTTHEDFKVIIPLLQGASVQSDPTLQDRWANLMDSAIDQSEGYLPSFAQTLSEMSADEAHYLDRLWAFFSQPLDINTGLPFAMWPVEHWKLVDVYDPKFRINFGHAEYWLHKDKMGDDDRATYAKLNHIELVIQDLIRLGIISRTEKAEAKDHYLLGETPMPMRGSETVLKTEYALTHYGVSFIRAVSGNAGTTDKGGPSDQRPS</sequence>
<dbReference type="Pfam" id="PF14337">
    <property type="entry name" value="Abi_alpha"/>
    <property type="match status" value="1"/>
</dbReference>